<dbReference type="Gene3D" id="3.30.930.10">
    <property type="entry name" value="Bira Bifunctional Protein, Domain 2"/>
    <property type="match status" value="1"/>
</dbReference>
<keyword evidence="2" id="KW-0436">Ligase</keyword>
<dbReference type="PANTHER" id="PTHR43679">
    <property type="entry name" value="OCTANOYLTRANSFERASE LIPM-RELATED"/>
    <property type="match status" value="1"/>
</dbReference>
<dbReference type="EMBL" id="FRAF01000025">
    <property type="protein sequence ID" value="SHK86712.1"/>
    <property type="molecule type" value="Genomic_DNA"/>
</dbReference>
<protein>
    <submittedName>
        <fullName evidence="2">Lipoate-protein ligase A</fullName>
    </submittedName>
</protein>
<keyword evidence="3" id="KW-1185">Reference proteome</keyword>
<feature type="domain" description="BPL/LPL catalytic" evidence="1">
    <location>
        <begin position="41"/>
        <end position="255"/>
    </location>
</feature>
<dbReference type="GO" id="GO:0016740">
    <property type="term" value="F:transferase activity"/>
    <property type="evidence" value="ECO:0007669"/>
    <property type="project" value="UniProtKB-ARBA"/>
</dbReference>
<dbReference type="InterPro" id="IPR045864">
    <property type="entry name" value="aa-tRNA-synth_II/BPL/LPL"/>
</dbReference>
<dbReference type="GO" id="GO:0016874">
    <property type="term" value="F:ligase activity"/>
    <property type="evidence" value="ECO:0007669"/>
    <property type="project" value="UniProtKB-KW"/>
</dbReference>
<dbReference type="PROSITE" id="PS51733">
    <property type="entry name" value="BPL_LPL_CATALYTIC"/>
    <property type="match status" value="1"/>
</dbReference>
<dbReference type="AlphaFoldDB" id="A0A1M6VYY9"/>
<organism evidence="2 3">
    <name type="scientific">Alicyclobacillus tolerans</name>
    <dbReference type="NCBI Taxonomy" id="90970"/>
    <lineage>
        <taxon>Bacteria</taxon>
        <taxon>Bacillati</taxon>
        <taxon>Bacillota</taxon>
        <taxon>Bacilli</taxon>
        <taxon>Bacillales</taxon>
        <taxon>Alicyclobacillaceae</taxon>
        <taxon>Alicyclobacillus</taxon>
    </lineage>
</organism>
<dbReference type="GO" id="GO:0009249">
    <property type="term" value="P:protein lipoylation"/>
    <property type="evidence" value="ECO:0007669"/>
    <property type="project" value="UniProtKB-ARBA"/>
</dbReference>
<dbReference type="Pfam" id="PF21948">
    <property type="entry name" value="LplA-B_cat"/>
    <property type="match status" value="1"/>
</dbReference>
<reference evidence="3" key="1">
    <citation type="submission" date="2016-11" db="EMBL/GenBank/DDBJ databases">
        <authorList>
            <person name="Varghese N."/>
            <person name="Submissions S."/>
        </authorList>
    </citation>
    <scope>NUCLEOTIDE SEQUENCE [LARGE SCALE GENOMIC DNA]</scope>
    <source>
        <strain evidence="3">USBA-503</strain>
    </source>
</reference>
<sequence>MMKAKDVLLWPENVVADTLELDDPNDNILLDDQLAASIARSERPPLLRIWQHSAPDGLVVSRRDVATQAGQWAREQLAVEGCPVFVRSTGGTAVPHGRGMLNLSLLFPRVAHPGATTDAYYRLLCQPLLDWLNELGGRGEIGDLPGSYCDGHYNVLLGGRKLVGTAQTWKGGLAGISTHKPGYIVAHACISVYIEVPRAIANINRFYELSHQSFRALPETAVSLHEVWETVHSQEREEVMAVAKRSLLESCQQFILKMNEAKQSGVQL</sequence>
<proteinExistence type="predicted"/>
<dbReference type="GO" id="GO:0140096">
    <property type="term" value="F:catalytic activity, acting on a protein"/>
    <property type="evidence" value="ECO:0007669"/>
    <property type="project" value="UniProtKB-ARBA"/>
</dbReference>
<dbReference type="SUPFAM" id="SSF55681">
    <property type="entry name" value="Class II aaRS and biotin synthetases"/>
    <property type="match status" value="1"/>
</dbReference>
<name>A0A1M6VYY9_9BACL</name>
<dbReference type="Proteomes" id="UP000184016">
    <property type="component" value="Unassembled WGS sequence"/>
</dbReference>
<dbReference type="InterPro" id="IPR050664">
    <property type="entry name" value="Octanoyltrans_LipM/LipL"/>
</dbReference>
<evidence type="ECO:0000313" key="2">
    <source>
        <dbReference type="EMBL" id="SHK86712.1"/>
    </source>
</evidence>
<accession>A0A1M6VYY9</accession>
<dbReference type="STRING" id="1830138.SAMN05443507_1255"/>
<dbReference type="PANTHER" id="PTHR43679:SF2">
    <property type="entry name" value="OCTANOYL-[GCVH]:PROTEIN N-OCTANOYLTRANSFERASE"/>
    <property type="match status" value="1"/>
</dbReference>
<dbReference type="InterPro" id="IPR004143">
    <property type="entry name" value="BPL_LPL_catalytic"/>
</dbReference>
<gene>
    <name evidence="2" type="ORF">SAMN05443507_1255</name>
</gene>
<evidence type="ECO:0000313" key="3">
    <source>
        <dbReference type="Proteomes" id="UP000184016"/>
    </source>
</evidence>
<evidence type="ECO:0000259" key="1">
    <source>
        <dbReference type="PROSITE" id="PS51733"/>
    </source>
</evidence>